<keyword evidence="3 5" id="KW-1133">Transmembrane helix</keyword>
<evidence type="ECO:0000256" key="4">
    <source>
        <dbReference type="ARBA" id="ARBA00023136"/>
    </source>
</evidence>
<dbReference type="InterPro" id="IPR006153">
    <property type="entry name" value="Cation/H_exchanger_TM"/>
</dbReference>
<comment type="caution">
    <text evidence="7">The sequence shown here is derived from an EMBL/GenBank/DDBJ whole genome shotgun (WGS) entry which is preliminary data.</text>
</comment>
<evidence type="ECO:0000313" key="8">
    <source>
        <dbReference type="Proteomes" id="UP000231157"/>
    </source>
</evidence>
<dbReference type="GO" id="GO:0016020">
    <property type="term" value="C:membrane"/>
    <property type="evidence" value="ECO:0007669"/>
    <property type="project" value="UniProtKB-SubCell"/>
</dbReference>
<organism evidence="7 8">
    <name type="scientific">Candidatus Harrisonbacteria bacterium CG10_big_fil_rev_8_21_14_0_10_40_38</name>
    <dbReference type="NCBI Taxonomy" id="1974583"/>
    <lineage>
        <taxon>Bacteria</taxon>
        <taxon>Candidatus Harrisoniibacteriota</taxon>
    </lineage>
</organism>
<name>A0A2H0URZ6_9BACT</name>
<dbReference type="InterPro" id="IPR038770">
    <property type="entry name" value="Na+/solute_symporter_sf"/>
</dbReference>
<comment type="subcellular location">
    <subcellularLocation>
        <location evidence="1">Membrane</location>
        <topology evidence="1">Multi-pass membrane protein</topology>
    </subcellularLocation>
</comment>
<accession>A0A2H0URZ6</accession>
<dbReference type="GO" id="GO:1902600">
    <property type="term" value="P:proton transmembrane transport"/>
    <property type="evidence" value="ECO:0007669"/>
    <property type="project" value="InterPro"/>
</dbReference>
<evidence type="ECO:0000256" key="1">
    <source>
        <dbReference type="ARBA" id="ARBA00004141"/>
    </source>
</evidence>
<feature type="transmembrane region" description="Helical" evidence="5">
    <location>
        <begin position="88"/>
        <end position="108"/>
    </location>
</feature>
<evidence type="ECO:0000313" key="7">
    <source>
        <dbReference type="EMBL" id="PIR89143.1"/>
    </source>
</evidence>
<dbReference type="EMBL" id="PFAZ01000007">
    <property type="protein sequence ID" value="PIR89143.1"/>
    <property type="molecule type" value="Genomic_DNA"/>
</dbReference>
<dbReference type="Pfam" id="PF00999">
    <property type="entry name" value="Na_H_Exchanger"/>
    <property type="match status" value="1"/>
</dbReference>
<dbReference type="AlphaFoldDB" id="A0A2H0URZ6"/>
<protein>
    <recommendedName>
        <fullName evidence="6">Cation/H+ exchanger transmembrane domain-containing protein</fullName>
    </recommendedName>
</protein>
<feature type="domain" description="Cation/H+ exchanger transmembrane" evidence="6">
    <location>
        <begin position="14"/>
        <end position="145"/>
    </location>
</feature>
<evidence type="ECO:0000256" key="2">
    <source>
        <dbReference type="ARBA" id="ARBA00022692"/>
    </source>
</evidence>
<reference evidence="8" key="1">
    <citation type="submission" date="2017-09" db="EMBL/GenBank/DDBJ databases">
        <title>Depth-based differentiation of microbial function through sediment-hosted aquifers and enrichment of novel symbionts in the deep terrestrial subsurface.</title>
        <authorList>
            <person name="Probst A.J."/>
            <person name="Ladd B."/>
            <person name="Jarett J.K."/>
            <person name="Geller-Mcgrath D.E."/>
            <person name="Sieber C.M.K."/>
            <person name="Emerson J.B."/>
            <person name="Anantharaman K."/>
            <person name="Thomas B.C."/>
            <person name="Malmstrom R."/>
            <person name="Stieglmeier M."/>
            <person name="Klingl A."/>
            <person name="Woyke T."/>
            <person name="Ryan C.M."/>
            <person name="Banfield J.F."/>
        </authorList>
    </citation>
    <scope>NUCLEOTIDE SEQUENCE [LARGE SCALE GENOMIC DNA]</scope>
</reference>
<evidence type="ECO:0000256" key="5">
    <source>
        <dbReference type="SAM" id="Phobius"/>
    </source>
</evidence>
<keyword evidence="4 5" id="KW-0472">Membrane</keyword>
<sequence>MSIPLFLGFLFIGTFILGLALETFRVPWLFASLLIGLFLSGNSFLAQIVNTDTFDFLKTIGLYLLLFIIGFSLDLGKIKSSGKFIVKATLIIEIAEVLVIGSLIYFIFKIPILISILVALSFATVGEAILLPILEEFRLTKKSLGR</sequence>
<dbReference type="Proteomes" id="UP000231157">
    <property type="component" value="Unassembled WGS sequence"/>
</dbReference>
<feature type="transmembrane region" description="Helical" evidence="5">
    <location>
        <begin position="114"/>
        <end position="134"/>
    </location>
</feature>
<dbReference type="Gene3D" id="1.20.1530.20">
    <property type="match status" value="1"/>
</dbReference>
<dbReference type="GO" id="GO:0015297">
    <property type="term" value="F:antiporter activity"/>
    <property type="evidence" value="ECO:0007669"/>
    <property type="project" value="InterPro"/>
</dbReference>
<feature type="transmembrane region" description="Helical" evidence="5">
    <location>
        <begin position="60"/>
        <end position="76"/>
    </location>
</feature>
<evidence type="ECO:0000259" key="6">
    <source>
        <dbReference type="Pfam" id="PF00999"/>
    </source>
</evidence>
<gene>
    <name evidence="7" type="ORF">COU07_02845</name>
</gene>
<keyword evidence="2 5" id="KW-0812">Transmembrane</keyword>
<feature type="transmembrane region" description="Helical" evidence="5">
    <location>
        <begin position="28"/>
        <end position="48"/>
    </location>
</feature>
<feature type="transmembrane region" description="Helical" evidence="5">
    <location>
        <begin position="6"/>
        <end position="21"/>
    </location>
</feature>
<proteinExistence type="predicted"/>
<evidence type="ECO:0000256" key="3">
    <source>
        <dbReference type="ARBA" id="ARBA00022989"/>
    </source>
</evidence>